<dbReference type="OrthoDB" id="518124at2"/>
<dbReference type="EMBL" id="NIDE01000005">
    <property type="protein sequence ID" value="OWK41705.1"/>
    <property type="molecule type" value="Genomic_DNA"/>
</dbReference>
<comment type="caution">
    <text evidence="1">The sequence shown here is derived from an EMBL/GenBank/DDBJ whole genome shotgun (WGS) entry which is preliminary data.</text>
</comment>
<evidence type="ECO:0000313" key="1">
    <source>
        <dbReference type="EMBL" id="OWK41705.1"/>
    </source>
</evidence>
<keyword evidence="2" id="KW-1185">Reference proteome</keyword>
<sequence length="211" mass="23588">MAFTNFTRVDDVVKKYRLTFVQAPLLPPDVTAPLFGDYFRDELTFSLRKLPVGRSEIGSGEILLFPILREVWKHYAEELALFTHEGLTFDDDLTGTPDYFVCKISEFGQTIPDVPYLLVCETKLDDFEKGWGQCAAAMLAAQRLNQTPEVPVHGIVTNGSAWQFGVLLGHELTVDPIATALSNLDTLSQRLHAVFRAVRARAIAHIRAPAR</sequence>
<gene>
    <name evidence="1" type="ORF">FRUB_03783</name>
</gene>
<reference evidence="2" key="1">
    <citation type="submission" date="2017-06" db="EMBL/GenBank/DDBJ databases">
        <title>Genome analysis of Fimbriiglobus ruber SP5, the first member of the order Planctomycetales with confirmed chitinolytic capability.</title>
        <authorList>
            <person name="Ravin N.V."/>
            <person name="Rakitin A.L."/>
            <person name="Ivanova A.A."/>
            <person name="Beletsky A.V."/>
            <person name="Kulichevskaya I.S."/>
            <person name="Mardanov A.V."/>
            <person name="Dedysh S.N."/>
        </authorList>
    </citation>
    <scope>NUCLEOTIDE SEQUENCE [LARGE SCALE GENOMIC DNA]</scope>
    <source>
        <strain evidence="2">SP5</strain>
    </source>
</reference>
<evidence type="ECO:0008006" key="3">
    <source>
        <dbReference type="Google" id="ProtNLM"/>
    </source>
</evidence>
<dbReference type="AlphaFoldDB" id="A0A225DZB3"/>
<proteinExistence type="predicted"/>
<name>A0A225DZB3_9BACT</name>
<dbReference type="Proteomes" id="UP000214646">
    <property type="component" value="Unassembled WGS sequence"/>
</dbReference>
<dbReference type="RefSeq" id="WP_088254971.1">
    <property type="nucleotide sequence ID" value="NZ_NIDE01000005.1"/>
</dbReference>
<organism evidence="1 2">
    <name type="scientific">Fimbriiglobus ruber</name>
    <dbReference type="NCBI Taxonomy" id="1908690"/>
    <lineage>
        <taxon>Bacteria</taxon>
        <taxon>Pseudomonadati</taxon>
        <taxon>Planctomycetota</taxon>
        <taxon>Planctomycetia</taxon>
        <taxon>Gemmatales</taxon>
        <taxon>Gemmataceae</taxon>
        <taxon>Fimbriiglobus</taxon>
    </lineage>
</organism>
<protein>
    <recommendedName>
        <fullName evidence="3">Type I restriction enzyme R protein N-terminal domain-containing protein</fullName>
    </recommendedName>
</protein>
<accession>A0A225DZB3</accession>
<evidence type="ECO:0000313" key="2">
    <source>
        <dbReference type="Proteomes" id="UP000214646"/>
    </source>
</evidence>